<dbReference type="InterPro" id="IPR009081">
    <property type="entry name" value="PP-bd_ACP"/>
</dbReference>
<dbReference type="PANTHER" id="PTHR45527:SF11">
    <property type="entry name" value="NONRIBOSOMAL PEPTIDE SYNTHETASE 5"/>
    <property type="match status" value="1"/>
</dbReference>
<dbReference type="SUPFAM" id="SSF52777">
    <property type="entry name" value="CoA-dependent acyltransferases"/>
    <property type="match status" value="1"/>
</dbReference>
<dbReference type="GO" id="GO:0043041">
    <property type="term" value="P:amino acid activation for nonribosomal peptide biosynthetic process"/>
    <property type="evidence" value="ECO:0007669"/>
    <property type="project" value="TreeGrafter"/>
</dbReference>
<dbReference type="GO" id="GO:0005737">
    <property type="term" value="C:cytoplasm"/>
    <property type="evidence" value="ECO:0007669"/>
    <property type="project" value="TreeGrafter"/>
</dbReference>
<dbReference type="GO" id="GO:0016874">
    <property type="term" value="F:ligase activity"/>
    <property type="evidence" value="ECO:0007669"/>
    <property type="project" value="UniProtKB-KW"/>
</dbReference>
<evidence type="ECO:0000256" key="2">
    <source>
        <dbReference type="ARBA" id="ARBA00022553"/>
    </source>
</evidence>
<dbReference type="PANTHER" id="PTHR45527">
    <property type="entry name" value="NONRIBOSOMAL PEPTIDE SYNTHETASE"/>
    <property type="match status" value="1"/>
</dbReference>
<accession>A0AAN7UZG0</accession>
<feature type="domain" description="Carrier" evidence="5">
    <location>
        <begin position="131"/>
        <end position="206"/>
    </location>
</feature>
<dbReference type="Proteomes" id="UP001305414">
    <property type="component" value="Unassembled WGS sequence"/>
</dbReference>
<dbReference type="AlphaFoldDB" id="A0AAN7UZG0"/>
<dbReference type="Gene3D" id="1.10.1200.10">
    <property type="entry name" value="ACP-like"/>
    <property type="match status" value="1"/>
</dbReference>
<keyword evidence="7" id="KW-1185">Reference proteome</keyword>
<evidence type="ECO:0000313" key="6">
    <source>
        <dbReference type="EMBL" id="KAK5636663.1"/>
    </source>
</evidence>
<dbReference type="InterPro" id="IPR036736">
    <property type="entry name" value="ACP-like_sf"/>
</dbReference>
<evidence type="ECO:0000256" key="3">
    <source>
        <dbReference type="ARBA" id="ARBA00022598"/>
    </source>
</evidence>
<dbReference type="SUPFAM" id="SSF47336">
    <property type="entry name" value="ACP-like"/>
    <property type="match status" value="1"/>
</dbReference>
<reference evidence="6 7" key="1">
    <citation type="submission" date="2023-10" db="EMBL/GenBank/DDBJ databases">
        <title>Draft genome sequence of Xylaria bambusicola isolate GMP-LS, the root and basal stem rot pathogen of sugarcane in Indonesia.</title>
        <authorList>
            <person name="Selvaraj P."/>
            <person name="Muralishankar V."/>
            <person name="Muruganantham S."/>
            <person name="Sp S."/>
            <person name="Haryani S."/>
            <person name="Lau K.J.X."/>
            <person name="Naqvi N.I."/>
        </authorList>
    </citation>
    <scope>NUCLEOTIDE SEQUENCE [LARGE SCALE GENOMIC DNA]</scope>
    <source>
        <strain evidence="6">GMP-LS</strain>
    </source>
</reference>
<comment type="caution">
    <text evidence="6">The sequence shown here is derived from an EMBL/GenBank/DDBJ whole genome shotgun (WGS) entry which is preliminary data.</text>
</comment>
<evidence type="ECO:0000259" key="5">
    <source>
        <dbReference type="PROSITE" id="PS50075"/>
    </source>
</evidence>
<protein>
    <recommendedName>
        <fullName evidence="5">Carrier domain-containing protein</fullName>
    </recommendedName>
</protein>
<dbReference type="PROSITE" id="PS50075">
    <property type="entry name" value="CARRIER"/>
    <property type="match status" value="1"/>
</dbReference>
<dbReference type="GO" id="GO:0044550">
    <property type="term" value="P:secondary metabolite biosynthetic process"/>
    <property type="evidence" value="ECO:0007669"/>
    <property type="project" value="TreeGrafter"/>
</dbReference>
<sequence>MYRIGNRGFFNINGEVEYLGRSDREIKLRGYRIDLDDLKIRIPGAVEGVTAVAICRCGDCLFCMLQPETLGVAVVRVMARKIMPAYAVPRCFVAVDKFPMTPAGKTDYKEIASMCSNNSAETEAPRQMQMSPSQLALERVWRETLGLPADIEINVASNFMALGGHSVMQLQLSSRLARMHGISNPLPLVIGSATLGELAAAIDDRKSEQHGVVTSHGLVPLGNNSASPIEKDWFVKYDLGVKGTCSFNVSYACAIDVNQVDTECLVRAWNVILCRHRIFRSRSIACPETNKHIRRLMTSHAPQVTKVDSGKNFSLWREVNRPISLDRHENLIRVFASKTHMLVVVSHILAALTMLQIILDELISVYNGAILSPVKRTYEQTMQWSKTITSTQMEWWRLTSKGLFGITASLIPCN</sequence>
<dbReference type="Gene3D" id="3.30.300.30">
    <property type="match status" value="1"/>
</dbReference>
<dbReference type="PROSITE" id="PS00012">
    <property type="entry name" value="PHOSPHOPANTETHEINE"/>
    <property type="match status" value="1"/>
</dbReference>
<dbReference type="InterPro" id="IPR023213">
    <property type="entry name" value="CAT-like_dom_sf"/>
</dbReference>
<proteinExistence type="inferred from homology"/>
<dbReference type="EMBL" id="JAWHQM010000074">
    <property type="protein sequence ID" value="KAK5636663.1"/>
    <property type="molecule type" value="Genomic_DNA"/>
</dbReference>
<dbReference type="Gene3D" id="3.30.559.10">
    <property type="entry name" value="Chloramphenicol acetyltransferase-like domain"/>
    <property type="match status" value="1"/>
</dbReference>
<keyword evidence="3" id="KW-0436">Ligase</keyword>
<dbReference type="InterPro" id="IPR045851">
    <property type="entry name" value="AMP-bd_C_sf"/>
</dbReference>
<dbReference type="SUPFAM" id="SSF56801">
    <property type="entry name" value="Acetyl-CoA synthetase-like"/>
    <property type="match status" value="1"/>
</dbReference>
<comment type="similarity">
    <text evidence="4">Belongs to the NRP synthetase family.</text>
</comment>
<evidence type="ECO:0000313" key="7">
    <source>
        <dbReference type="Proteomes" id="UP001305414"/>
    </source>
</evidence>
<dbReference type="GO" id="GO:0031177">
    <property type="term" value="F:phosphopantetheine binding"/>
    <property type="evidence" value="ECO:0007669"/>
    <property type="project" value="TreeGrafter"/>
</dbReference>
<organism evidence="6 7">
    <name type="scientific">Xylaria bambusicola</name>
    <dbReference type="NCBI Taxonomy" id="326684"/>
    <lineage>
        <taxon>Eukaryota</taxon>
        <taxon>Fungi</taxon>
        <taxon>Dikarya</taxon>
        <taxon>Ascomycota</taxon>
        <taxon>Pezizomycotina</taxon>
        <taxon>Sordariomycetes</taxon>
        <taxon>Xylariomycetidae</taxon>
        <taxon>Xylariales</taxon>
        <taxon>Xylariaceae</taxon>
        <taxon>Xylaria</taxon>
    </lineage>
</organism>
<keyword evidence="2" id="KW-0597">Phosphoprotein</keyword>
<dbReference type="InterPro" id="IPR006162">
    <property type="entry name" value="Ppantetheine_attach_site"/>
</dbReference>
<name>A0AAN7UZG0_9PEZI</name>
<keyword evidence="1" id="KW-0596">Phosphopantetheine</keyword>
<evidence type="ECO:0000256" key="4">
    <source>
        <dbReference type="ARBA" id="ARBA00029454"/>
    </source>
</evidence>
<dbReference type="Pfam" id="PF00550">
    <property type="entry name" value="PP-binding"/>
    <property type="match status" value="1"/>
</dbReference>
<evidence type="ECO:0000256" key="1">
    <source>
        <dbReference type="ARBA" id="ARBA00022450"/>
    </source>
</evidence>
<gene>
    <name evidence="6" type="ORF">RRF57_012375</name>
</gene>